<evidence type="ECO:0000313" key="2">
    <source>
        <dbReference type="EMBL" id="CAD7194061.1"/>
    </source>
</evidence>
<proteinExistence type="predicted"/>
<dbReference type="EMBL" id="OA564377">
    <property type="protein sequence ID" value="CAD7194061.1"/>
    <property type="molecule type" value="Genomic_DNA"/>
</dbReference>
<reference evidence="2" key="1">
    <citation type="submission" date="2020-11" db="EMBL/GenBank/DDBJ databases">
        <authorList>
            <person name="Tran Van P."/>
        </authorList>
    </citation>
    <scope>NUCLEOTIDE SEQUENCE</scope>
</reference>
<dbReference type="AlphaFoldDB" id="A0A7R8VAU3"/>
<gene>
    <name evidence="2" type="ORF">TDIB3V08_LOCUS498</name>
</gene>
<accession>A0A7R8VAU3</accession>
<feature type="compositionally biased region" description="Basic and acidic residues" evidence="1">
    <location>
        <begin position="243"/>
        <end position="260"/>
    </location>
</feature>
<protein>
    <submittedName>
        <fullName evidence="2">Uncharacterized protein</fullName>
    </submittedName>
</protein>
<evidence type="ECO:0000256" key="1">
    <source>
        <dbReference type="SAM" id="MobiDB-lite"/>
    </source>
</evidence>
<feature type="region of interest" description="Disordered" evidence="1">
    <location>
        <begin position="228"/>
        <end position="265"/>
    </location>
</feature>
<sequence>MDEPQNTRIVKLVYFFVSKIESLGVVQYFDKEVWCYSTPVVPKVCSAEKLTKHLPITGFLEHLRSDLENIIDLLSMDRWLKSGSLKKTIKTSATVPPVAMEASTANSVEEDGAVANARIARQDEGFLDESATAGVKETSELLKELPTPTGLFTDPNFGTSALAYTLRPNPVEYAMSTMENLLLAVPYQPSNHDFSNSSVVVNVERCAASSAMDIPKNVEVQSSKDCNQTNLPMRKYSRTSGTSRDHHLTTSHGATREMPRSPRHTSTVYQLRLFTRGENNVRGPGCLLMRLHTQRPRNGAVLDDLISIRRRPQCKEWPGSLDPIYNNSFNASSSPTLHLPNWNSKEKQKTFATAIQI</sequence>
<name>A0A7R8VAU3_TIMDO</name>
<organism evidence="2">
    <name type="scientific">Timema douglasi</name>
    <name type="common">Walking stick</name>
    <dbReference type="NCBI Taxonomy" id="61478"/>
    <lineage>
        <taxon>Eukaryota</taxon>
        <taxon>Metazoa</taxon>
        <taxon>Ecdysozoa</taxon>
        <taxon>Arthropoda</taxon>
        <taxon>Hexapoda</taxon>
        <taxon>Insecta</taxon>
        <taxon>Pterygota</taxon>
        <taxon>Neoptera</taxon>
        <taxon>Polyneoptera</taxon>
        <taxon>Phasmatodea</taxon>
        <taxon>Timematodea</taxon>
        <taxon>Timematoidea</taxon>
        <taxon>Timematidae</taxon>
        <taxon>Timema</taxon>
    </lineage>
</organism>